<dbReference type="GO" id="GO:0006412">
    <property type="term" value="P:translation"/>
    <property type="evidence" value="ECO:0007669"/>
    <property type="project" value="UniProtKB-UniRule"/>
</dbReference>
<evidence type="ECO:0000256" key="6">
    <source>
        <dbReference type="ARBA" id="ARBA00023274"/>
    </source>
</evidence>
<keyword evidence="5 8" id="KW-0689">Ribosomal protein</keyword>
<evidence type="ECO:0000256" key="3">
    <source>
        <dbReference type="ARBA" id="ARBA00022730"/>
    </source>
</evidence>
<keyword evidence="3 8" id="KW-0699">rRNA-binding</keyword>
<dbReference type="InterPro" id="IPR002583">
    <property type="entry name" value="Ribosomal_bS20"/>
</dbReference>
<comment type="caution">
    <text evidence="10">The sequence shown here is derived from an EMBL/GenBank/DDBJ whole genome shotgun (WGS) entry which is preliminary data.</text>
</comment>
<gene>
    <name evidence="8 10" type="primary">rpsT</name>
    <name evidence="10" type="ORF">HY912_25020</name>
</gene>
<organism evidence="10 11">
    <name type="scientific">Desulfomonile tiedjei</name>
    <dbReference type="NCBI Taxonomy" id="2358"/>
    <lineage>
        <taxon>Bacteria</taxon>
        <taxon>Pseudomonadati</taxon>
        <taxon>Thermodesulfobacteriota</taxon>
        <taxon>Desulfomonilia</taxon>
        <taxon>Desulfomonilales</taxon>
        <taxon>Desulfomonilaceae</taxon>
        <taxon>Desulfomonile</taxon>
    </lineage>
</organism>
<dbReference type="GO" id="GO:0070181">
    <property type="term" value="F:small ribosomal subunit rRNA binding"/>
    <property type="evidence" value="ECO:0007669"/>
    <property type="project" value="TreeGrafter"/>
</dbReference>
<dbReference type="GO" id="GO:0015935">
    <property type="term" value="C:small ribosomal subunit"/>
    <property type="evidence" value="ECO:0007669"/>
    <property type="project" value="TreeGrafter"/>
</dbReference>
<dbReference type="Gene3D" id="1.20.58.110">
    <property type="entry name" value="Ribosomal protein S20"/>
    <property type="match status" value="1"/>
</dbReference>
<dbReference type="EMBL" id="JACRDE010000647">
    <property type="protein sequence ID" value="MBI5252772.1"/>
    <property type="molecule type" value="Genomic_DNA"/>
</dbReference>
<feature type="region of interest" description="Disordered" evidence="9">
    <location>
        <begin position="1"/>
        <end position="22"/>
    </location>
</feature>
<evidence type="ECO:0000256" key="9">
    <source>
        <dbReference type="SAM" id="MobiDB-lite"/>
    </source>
</evidence>
<accession>A0A9D6VCA7</accession>
<evidence type="ECO:0000256" key="7">
    <source>
        <dbReference type="ARBA" id="ARBA00035136"/>
    </source>
</evidence>
<dbReference type="AlphaFoldDB" id="A0A9D6VCA7"/>
<sequence>MANHASALKRMRQNEKRHLRNMSYRSKVKTAIKKYLLSLVEKSEGASGLLSEAASLLHKGVSKGIFHKNTAARTIARLSSKLKVA</sequence>
<proteinExistence type="inferred from homology"/>
<keyword evidence="4 8" id="KW-0694">RNA-binding</keyword>
<evidence type="ECO:0000256" key="2">
    <source>
        <dbReference type="ARBA" id="ARBA00007634"/>
    </source>
</evidence>
<comment type="function">
    <text evidence="1 8">Binds directly to 16S ribosomal RNA.</text>
</comment>
<dbReference type="FunFam" id="1.20.58.110:FF:000001">
    <property type="entry name" value="30S ribosomal protein S20"/>
    <property type="match status" value="1"/>
</dbReference>
<evidence type="ECO:0000256" key="4">
    <source>
        <dbReference type="ARBA" id="ARBA00022884"/>
    </source>
</evidence>
<dbReference type="InterPro" id="IPR036510">
    <property type="entry name" value="Ribosomal_bS20_sf"/>
</dbReference>
<dbReference type="Proteomes" id="UP000807825">
    <property type="component" value="Unassembled WGS sequence"/>
</dbReference>
<name>A0A9D6VCA7_9BACT</name>
<evidence type="ECO:0000256" key="8">
    <source>
        <dbReference type="HAMAP-Rule" id="MF_00500"/>
    </source>
</evidence>
<evidence type="ECO:0000256" key="1">
    <source>
        <dbReference type="ARBA" id="ARBA00003134"/>
    </source>
</evidence>
<evidence type="ECO:0000256" key="5">
    <source>
        <dbReference type="ARBA" id="ARBA00022980"/>
    </source>
</evidence>
<dbReference type="PANTHER" id="PTHR33398">
    <property type="entry name" value="30S RIBOSOMAL PROTEIN S20"/>
    <property type="match status" value="1"/>
</dbReference>
<dbReference type="GO" id="GO:0003735">
    <property type="term" value="F:structural constituent of ribosome"/>
    <property type="evidence" value="ECO:0007669"/>
    <property type="project" value="InterPro"/>
</dbReference>
<dbReference type="PANTHER" id="PTHR33398:SF1">
    <property type="entry name" value="SMALL RIBOSOMAL SUBUNIT PROTEIN BS20C"/>
    <property type="match status" value="1"/>
</dbReference>
<dbReference type="NCBIfam" id="TIGR00029">
    <property type="entry name" value="S20"/>
    <property type="match status" value="1"/>
</dbReference>
<feature type="compositionally biased region" description="Basic residues" evidence="9">
    <location>
        <begin position="7"/>
        <end position="22"/>
    </location>
</feature>
<protein>
    <recommendedName>
        <fullName evidence="7 8">Small ribosomal subunit protein bS20</fullName>
    </recommendedName>
</protein>
<dbReference type="Pfam" id="PF01649">
    <property type="entry name" value="Ribosomal_S20p"/>
    <property type="match status" value="1"/>
</dbReference>
<keyword evidence="6 8" id="KW-0687">Ribonucleoprotein</keyword>
<dbReference type="HAMAP" id="MF_00500">
    <property type="entry name" value="Ribosomal_bS20"/>
    <property type="match status" value="1"/>
</dbReference>
<reference evidence="10" key="1">
    <citation type="submission" date="2020-07" db="EMBL/GenBank/DDBJ databases">
        <title>Huge and variable diversity of episymbiotic CPR bacteria and DPANN archaea in groundwater ecosystems.</title>
        <authorList>
            <person name="He C.Y."/>
            <person name="Keren R."/>
            <person name="Whittaker M."/>
            <person name="Farag I.F."/>
            <person name="Doudna J."/>
            <person name="Cate J.H.D."/>
            <person name="Banfield J.F."/>
        </authorList>
    </citation>
    <scope>NUCLEOTIDE SEQUENCE</scope>
    <source>
        <strain evidence="10">NC_groundwater_1664_Pr3_B-0.1um_52_9</strain>
    </source>
</reference>
<evidence type="ECO:0000313" key="11">
    <source>
        <dbReference type="Proteomes" id="UP000807825"/>
    </source>
</evidence>
<evidence type="ECO:0000313" key="10">
    <source>
        <dbReference type="EMBL" id="MBI5252772.1"/>
    </source>
</evidence>
<comment type="similarity">
    <text evidence="2 8">Belongs to the bacterial ribosomal protein bS20 family.</text>
</comment>
<dbReference type="SUPFAM" id="SSF46992">
    <property type="entry name" value="Ribosomal protein S20"/>
    <property type="match status" value="1"/>
</dbReference>